<keyword evidence="4" id="KW-1185">Reference proteome</keyword>
<gene>
    <name evidence="3" type="ORF">GCM10009864_65440</name>
</gene>
<evidence type="ECO:0000256" key="1">
    <source>
        <dbReference type="SAM" id="MobiDB-lite"/>
    </source>
</evidence>
<dbReference type="Pfam" id="PF01022">
    <property type="entry name" value="HTH_5"/>
    <property type="match status" value="1"/>
</dbReference>
<reference evidence="3 4" key="1">
    <citation type="journal article" date="2019" name="Int. J. Syst. Evol. Microbiol.">
        <title>The Global Catalogue of Microorganisms (GCM) 10K type strain sequencing project: providing services to taxonomists for standard genome sequencing and annotation.</title>
        <authorList>
            <consortium name="The Broad Institute Genomics Platform"/>
            <consortium name="The Broad Institute Genome Sequencing Center for Infectious Disease"/>
            <person name="Wu L."/>
            <person name="Ma J."/>
        </authorList>
    </citation>
    <scope>NUCLEOTIDE SEQUENCE [LARGE SCALE GENOMIC DNA]</scope>
    <source>
        <strain evidence="3 4">JCM 16374</strain>
    </source>
</reference>
<proteinExistence type="predicted"/>
<dbReference type="SUPFAM" id="SSF46785">
    <property type="entry name" value="Winged helix' DNA-binding domain"/>
    <property type="match status" value="1"/>
</dbReference>
<feature type="compositionally biased region" description="Polar residues" evidence="1">
    <location>
        <begin position="7"/>
        <end position="22"/>
    </location>
</feature>
<dbReference type="InterPro" id="IPR001845">
    <property type="entry name" value="HTH_ArsR_DNA-bd_dom"/>
</dbReference>
<evidence type="ECO:0000313" key="3">
    <source>
        <dbReference type="EMBL" id="GAA2683409.1"/>
    </source>
</evidence>
<dbReference type="Proteomes" id="UP001500994">
    <property type="component" value="Unassembled WGS sequence"/>
</dbReference>
<organism evidence="3 4">
    <name type="scientific">Streptomyces lunalinharesii</name>
    <dbReference type="NCBI Taxonomy" id="333384"/>
    <lineage>
        <taxon>Bacteria</taxon>
        <taxon>Bacillati</taxon>
        <taxon>Actinomycetota</taxon>
        <taxon>Actinomycetes</taxon>
        <taxon>Kitasatosporales</taxon>
        <taxon>Streptomycetaceae</taxon>
        <taxon>Streptomyces</taxon>
    </lineage>
</organism>
<dbReference type="InterPro" id="IPR036390">
    <property type="entry name" value="WH_DNA-bd_sf"/>
</dbReference>
<comment type="caution">
    <text evidence="3">The sequence shown here is derived from an EMBL/GenBank/DDBJ whole genome shotgun (WGS) entry which is preliminary data.</text>
</comment>
<sequence>MLVEPPESQTRQSPHCGHASSTAGHAEIVITAEWVRDLRGSVGQMTSEFSAEPLSDRERAAWSAALSMADDLRALVSGTLTPETGLGQADFLVLTRLQAAPEYRLAGLKALAAKLEWSPSRLSHHLKRMKTRGLVELAYEADGQLIVNATDAAVRTMETAAVLHARAVRRFFLSEVTEDEREVVVELARRIRTQRAASTE</sequence>
<protein>
    <recommendedName>
        <fullName evidence="2">HTH arsR-type domain-containing protein</fullName>
    </recommendedName>
</protein>
<dbReference type="Gene3D" id="1.10.10.10">
    <property type="entry name" value="Winged helix-like DNA-binding domain superfamily/Winged helix DNA-binding domain"/>
    <property type="match status" value="1"/>
</dbReference>
<evidence type="ECO:0000313" key="4">
    <source>
        <dbReference type="Proteomes" id="UP001500994"/>
    </source>
</evidence>
<feature type="domain" description="HTH arsR-type" evidence="2">
    <location>
        <begin position="111"/>
        <end position="136"/>
    </location>
</feature>
<accession>A0ABN3SR85</accession>
<name>A0ABN3SR85_9ACTN</name>
<evidence type="ECO:0000259" key="2">
    <source>
        <dbReference type="Pfam" id="PF01022"/>
    </source>
</evidence>
<feature type="region of interest" description="Disordered" evidence="1">
    <location>
        <begin position="1"/>
        <end position="22"/>
    </location>
</feature>
<dbReference type="InterPro" id="IPR036388">
    <property type="entry name" value="WH-like_DNA-bd_sf"/>
</dbReference>
<dbReference type="EMBL" id="BAAARK010000031">
    <property type="protein sequence ID" value="GAA2683409.1"/>
    <property type="molecule type" value="Genomic_DNA"/>
</dbReference>